<dbReference type="Proteomes" id="UP001229409">
    <property type="component" value="Unassembled WGS sequence"/>
</dbReference>
<protein>
    <submittedName>
        <fullName evidence="2">Uncharacterized protein</fullName>
    </submittedName>
</protein>
<evidence type="ECO:0000313" key="2">
    <source>
        <dbReference type="EMBL" id="MDH2331320.1"/>
    </source>
</evidence>
<sequence length="379" mass="43779">MNNVKREFFEINFIKQNKILLLFSLLLNGCSEQPTNEKQQAVDPIKPSTQMIEKKAVTEPESAAQKQDRNSNIVNPINKRNENYAIDSNTLDQFIKKIQPQNEYLQKILKADLDLDGKVEYVLAFGLEKGVIDNVFVVREDAGYHIIGKLEDPIVVAHLNTDMKIMKLGQTEQKFIVVYSTSEVNEAEGFSIFALDHNRINNLNYNYPEATGQGSRKLEDINKDGVFEDVSYYRFQDTQQHTIITYHKFDSTGPEKTKVLYENKNKKFVYPTIPKDIIQNYLEDHYLMNRFLIHLPEMAEFTALSASPKNHFEDIIDFSAMDYTGLDLNVKEIAYEANQREFLVKSSSEEKESNQGLVFTLEKQSGKWRIMSIELNDKS</sequence>
<comment type="caution">
    <text evidence="2">The sequence shown here is derived from an EMBL/GenBank/DDBJ whole genome shotgun (WGS) entry which is preliminary data.</text>
</comment>
<evidence type="ECO:0000256" key="1">
    <source>
        <dbReference type="SAM" id="MobiDB-lite"/>
    </source>
</evidence>
<organism evidence="2 3">
    <name type="scientific">Paenibacillus polymyxa</name>
    <name type="common">Bacillus polymyxa</name>
    <dbReference type="NCBI Taxonomy" id="1406"/>
    <lineage>
        <taxon>Bacteria</taxon>
        <taxon>Bacillati</taxon>
        <taxon>Bacillota</taxon>
        <taxon>Bacilli</taxon>
        <taxon>Bacillales</taxon>
        <taxon>Paenibacillaceae</taxon>
        <taxon>Paenibacillus</taxon>
    </lineage>
</organism>
<gene>
    <name evidence="2" type="ORF">QDS18_10575</name>
</gene>
<dbReference type="RefSeq" id="WP_279833503.1">
    <property type="nucleotide sequence ID" value="NZ_JARVWT010000003.1"/>
</dbReference>
<dbReference type="EMBL" id="JARVWT010000003">
    <property type="protein sequence ID" value="MDH2331320.1"/>
    <property type="molecule type" value="Genomic_DNA"/>
</dbReference>
<accession>A0AAP4A1M0</accession>
<reference evidence="2" key="1">
    <citation type="submission" date="2023-04" db="EMBL/GenBank/DDBJ databases">
        <title>Uncovering the Secrets of Slow-Growing Bacteria in Tropical Savanna Soil through Cultivation and Genomic Analysis.</title>
        <authorList>
            <person name="Goncalves O.S."/>
            <person name="Santana M.F."/>
        </authorList>
    </citation>
    <scope>NUCLEOTIDE SEQUENCE</scope>
    <source>
        <strain evidence="2">ANTI</strain>
    </source>
</reference>
<name>A0AAP4A1M0_PAEPO</name>
<evidence type="ECO:0000313" key="3">
    <source>
        <dbReference type="Proteomes" id="UP001229409"/>
    </source>
</evidence>
<feature type="region of interest" description="Disordered" evidence="1">
    <location>
        <begin position="54"/>
        <end position="76"/>
    </location>
</feature>
<proteinExistence type="predicted"/>
<dbReference type="AlphaFoldDB" id="A0AAP4A1M0"/>